<reference evidence="2 3" key="1">
    <citation type="submission" date="2016-10" db="EMBL/GenBank/DDBJ databases">
        <authorList>
            <person name="de Groot N.N."/>
        </authorList>
    </citation>
    <scope>NUCLEOTIDE SEQUENCE [LARGE SCALE GENOMIC DNA]</scope>
    <source>
        <strain evidence="2 3">DSM 24015</strain>
    </source>
</reference>
<keyword evidence="1" id="KW-0472">Membrane</keyword>
<keyword evidence="1" id="KW-0812">Transmembrane</keyword>
<name>A0A1G6YA34_9FLAO</name>
<accession>A0A1G6YA34</accession>
<keyword evidence="3" id="KW-1185">Reference proteome</keyword>
<evidence type="ECO:0000256" key="1">
    <source>
        <dbReference type="SAM" id="Phobius"/>
    </source>
</evidence>
<organism evidence="2 3">
    <name type="scientific">Riemerella columbipharyngis</name>
    <dbReference type="NCBI Taxonomy" id="1071918"/>
    <lineage>
        <taxon>Bacteria</taxon>
        <taxon>Pseudomonadati</taxon>
        <taxon>Bacteroidota</taxon>
        <taxon>Flavobacteriia</taxon>
        <taxon>Flavobacteriales</taxon>
        <taxon>Weeksellaceae</taxon>
        <taxon>Riemerella</taxon>
    </lineage>
</organism>
<feature type="transmembrane region" description="Helical" evidence="1">
    <location>
        <begin position="96"/>
        <end position="113"/>
    </location>
</feature>
<feature type="transmembrane region" description="Helical" evidence="1">
    <location>
        <begin position="119"/>
        <end position="138"/>
    </location>
</feature>
<dbReference type="AlphaFoldDB" id="A0A1G6YA34"/>
<protein>
    <submittedName>
        <fullName evidence="2">Uncharacterized protein</fullName>
    </submittedName>
</protein>
<dbReference type="Proteomes" id="UP000198517">
    <property type="component" value="Unassembled WGS sequence"/>
</dbReference>
<gene>
    <name evidence="2" type="ORF">SAMN05421544_10164</name>
</gene>
<feature type="transmembrane region" description="Helical" evidence="1">
    <location>
        <begin position="212"/>
        <end position="237"/>
    </location>
</feature>
<keyword evidence="1" id="KW-1133">Transmembrane helix</keyword>
<dbReference type="EMBL" id="FNAS01000001">
    <property type="protein sequence ID" value="SDD86435.1"/>
    <property type="molecule type" value="Genomic_DNA"/>
</dbReference>
<evidence type="ECO:0000313" key="3">
    <source>
        <dbReference type="Proteomes" id="UP000198517"/>
    </source>
</evidence>
<evidence type="ECO:0000313" key="2">
    <source>
        <dbReference type="EMBL" id="SDD86435.1"/>
    </source>
</evidence>
<feature type="transmembrane region" description="Helical" evidence="1">
    <location>
        <begin position="159"/>
        <end position="180"/>
    </location>
</feature>
<dbReference type="RefSeq" id="WP_092735519.1">
    <property type="nucleotide sequence ID" value="NZ_FNAS01000001.1"/>
</dbReference>
<proteinExistence type="predicted"/>
<dbReference type="STRING" id="1071918.SAMN05421544_10164"/>
<sequence>MLRIDQTRKIIYYLLNRKRLPLELLVEVQDHMTEQIEAQMKDENCTFDEAFLNAKAYWNEDLTMVNRTWIPTEKKITRIQKETEKSIKGSLLSKSLKIYMALFFAFVALALQFPDVAVYYWVFLQVLVLVSIIFIWIFDWKVMRSTRRSYKKDISFFQNVIRSCFSFASVTAFLSFISYYSSDVNSIYSIAHFIFNINEIAFSTNEIKALQYFLIFFKLIPILYPFISVYCFIRGFLGYQEYKKSIRILVRKINLKL</sequence>